<gene>
    <name evidence="2" type="primary">yabQ</name>
    <name evidence="2" type="ORF">G8O30_14005</name>
</gene>
<evidence type="ECO:0000313" key="2">
    <source>
        <dbReference type="EMBL" id="QPC47985.1"/>
    </source>
</evidence>
<dbReference type="InterPro" id="IPR019074">
    <property type="entry name" value="YabQ"/>
</dbReference>
<dbReference type="RefSeq" id="WP_239672666.1">
    <property type="nucleotide sequence ID" value="NZ_CP049742.1"/>
</dbReference>
<dbReference type="EMBL" id="CP049742">
    <property type="protein sequence ID" value="QPC47985.1"/>
    <property type="molecule type" value="Genomic_DNA"/>
</dbReference>
<feature type="transmembrane region" description="Helical" evidence="1">
    <location>
        <begin position="6"/>
        <end position="29"/>
    </location>
</feature>
<proteinExistence type="predicted"/>
<accession>A0A7S8CDH7</accession>
<feature type="transmembrane region" description="Helical" evidence="1">
    <location>
        <begin position="70"/>
        <end position="93"/>
    </location>
</feature>
<dbReference type="AlphaFoldDB" id="A0A7S8CDH7"/>
<evidence type="ECO:0000256" key="1">
    <source>
        <dbReference type="SAM" id="Phobius"/>
    </source>
</evidence>
<keyword evidence="3" id="KW-1185">Reference proteome</keyword>
<keyword evidence="1" id="KW-1133">Transmembrane helix</keyword>
<dbReference type="KEGG" id="mcui:G8O30_14005"/>
<evidence type="ECO:0000313" key="3">
    <source>
        <dbReference type="Proteomes" id="UP000593626"/>
    </source>
</evidence>
<sequence>MSMTIPVQLATLLSMIAMGSVFGILLDTYQRFIQRSRRARWIVFLHDIMFWLLQALLVFYVLFVVNYGEIRLYLFLAILCGFSSYQALLKNWYTDFLERVISLTIAIAKWVKRMIYLMVFSPIKGLILFIISIILLLGRTLWKLVLVLLGILKWVILVALLPVKWIFQFLWFLLPKSLKKFVVNYYNKAKGLWSRYRQYMYKVYLALKNKWKK</sequence>
<dbReference type="Proteomes" id="UP000593626">
    <property type="component" value="Chromosome"/>
</dbReference>
<dbReference type="NCBIfam" id="TIGR02893">
    <property type="entry name" value="spore_yabQ"/>
    <property type="match status" value="1"/>
</dbReference>
<feature type="transmembrane region" description="Helical" evidence="1">
    <location>
        <begin position="114"/>
        <end position="138"/>
    </location>
</feature>
<keyword evidence="1" id="KW-0472">Membrane</keyword>
<protein>
    <submittedName>
        <fullName evidence="2">Spore cortex biosynthesis protein YabQ</fullName>
    </submittedName>
</protein>
<name>A0A7S8CDH7_9BACI</name>
<reference evidence="2 3" key="1">
    <citation type="submission" date="2019-07" db="EMBL/GenBank/DDBJ databases">
        <title>Genome sequence of 2 isolates from Red Sea Mangroves.</title>
        <authorList>
            <person name="Sefrji F."/>
            <person name="Michoud G."/>
            <person name="Merlino G."/>
            <person name="Daffonchio D."/>
        </authorList>
    </citation>
    <scope>NUCLEOTIDE SEQUENCE [LARGE SCALE GENOMIC DNA]</scope>
    <source>
        <strain evidence="2 3">R1DC41</strain>
    </source>
</reference>
<feature type="transmembrane region" description="Helical" evidence="1">
    <location>
        <begin position="41"/>
        <end position="64"/>
    </location>
</feature>
<feature type="transmembrane region" description="Helical" evidence="1">
    <location>
        <begin position="144"/>
        <end position="174"/>
    </location>
</feature>
<organism evidence="2 3">
    <name type="scientific">Mangrovibacillus cuniculi</name>
    <dbReference type="NCBI Taxonomy" id="2593652"/>
    <lineage>
        <taxon>Bacteria</taxon>
        <taxon>Bacillati</taxon>
        <taxon>Bacillota</taxon>
        <taxon>Bacilli</taxon>
        <taxon>Bacillales</taxon>
        <taxon>Bacillaceae</taxon>
        <taxon>Mangrovibacillus</taxon>
    </lineage>
</organism>
<dbReference type="Pfam" id="PF09578">
    <property type="entry name" value="Spore_YabQ"/>
    <property type="match status" value="1"/>
</dbReference>
<keyword evidence="1" id="KW-0812">Transmembrane</keyword>